<dbReference type="AlphaFoldDB" id="A0A240DZN0"/>
<dbReference type="EMBL" id="OANS01000002">
    <property type="protein sequence ID" value="SNX28645.1"/>
    <property type="molecule type" value="Genomic_DNA"/>
</dbReference>
<evidence type="ECO:0000313" key="3">
    <source>
        <dbReference type="Proteomes" id="UP000218069"/>
    </source>
</evidence>
<evidence type="ECO:0000256" key="1">
    <source>
        <dbReference type="SAM" id="SignalP"/>
    </source>
</evidence>
<feature type="signal peptide" evidence="1">
    <location>
        <begin position="1"/>
        <end position="19"/>
    </location>
</feature>
<reference evidence="3" key="1">
    <citation type="submission" date="2017-08" db="EMBL/GenBank/DDBJ databases">
        <authorList>
            <person name="Varghese N."/>
            <person name="Submissions S."/>
        </authorList>
    </citation>
    <scope>NUCLEOTIDE SEQUENCE [LARGE SCALE GENOMIC DNA]</scope>
    <source>
        <strain evidence="3">AP-Melu-1000-B4</strain>
    </source>
</reference>
<sequence length="98" mass="10723">MKKLILLIVSISVAAIAYANTSGDSRELISQQCQISAEAVVTMKSLQYGNTSIRKDVSSLIQQSLKSPENREAAQVILTRMIDDRLTSAQSLSNKYCS</sequence>
<proteinExistence type="predicted"/>
<dbReference type="Proteomes" id="UP000218069">
    <property type="component" value="Unassembled WGS sequence"/>
</dbReference>
<keyword evidence="3" id="KW-1185">Reference proteome</keyword>
<keyword evidence="1" id="KW-0732">Signal</keyword>
<name>A0A240DZN0_9BURK</name>
<dbReference type="OrthoDB" id="9132359at2"/>
<organism evidence="2 3">
    <name type="scientific">Polynucleobacter meluiroseus</name>
    <dbReference type="NCBI Taxonomy" id="1938814"/>
    <lineage>
        <taxon>Bacteria</taxon>
        <taxon>Pseudomonadati</taxon>
        <taxon>Pseudomonadota</taxon>
        <taxon>Betaproteobacteria</taxon>
        <taxon>Burkholderiales</taxon>
        <taxon>Burkholderiaceae</taxon>
        <taxon>Polynucleobacter</taxon>
    </lineage>
</organism>
<protein>
    <submittedName>
        <fullName evidence="2">Uncharacterized protein</fullName>
    </submittedName>
</protein>
<accession>A0A240DZN0</accession>
<feature type="chain" id="PRO_5012805767" evidence="1">
    <location>
        <begin position="20"/>
        <end position="98"/>
    </location>
</feature>
<evidence type="ECO:0000313" key="2">
    <source>
        <dbReference type="EMBL" id="SNX28645.1"/>
    </source>
</evidence>
<dbReference type="RefSeq" id="WP_096672896.1">
    <property type="nucleotide sequence ID" value="NZ_OANS01000002.1"/>
</dbReference>
<gene>
    <name evidence="2" type="ORF">SAMN06295945_0984</name>
</gene>